<dbReference type="Proteomes" id="UP000566819">
    <property type="component" value="Unassembled WGS sequence"/>
</dbReference>
<evidence type="ECO:0000256" key="1">
    <source>
        <dbReference type="SAM" id="Phobius"/>
    </source>
</evidence>
<keyword evidence="4" id="KW-1185">Reference proteome</keyword>
<dbReference type="EMBL" id="JAAMPI010000868">
    <property type="protein sequence ID" value="KAF4628052.1"/>
    <property type="molecule type" value="Genomic_DNA"/>
</dbReference>
<dbReference type="Pfam" id="PF00501">
    <property type="entry name" value="AMP-binding"/>
    <property type="match status" value="1"/>
</dbReference>
<keyword evidence="1" id="KW-0812">Transmembrane</keyword>
<feature type="domain" description="AMP-dependent synthetase/ligase" evidence="2">
    <location>
        <begin position="160"/>
        <end position="398"/>
    </location>
</feature>
<name>A0A8H4RDE4_9HELO</name>
<keyword evidence="1" id="KW-0472">Membrane</keyword>
<comment type="caution">
    <text evidence="3">The sequence shown here is derived from an EMBL/GenBank/DDBJ whole genome shotgun (WGS) entry which is preliminary data.</text>
</comment>
<dbReference type="PANTHER" id="PTHR43272">
    <property type="entry name" value="LONG-CHAIN-FATTY-ACID--COA LIGASE"/>
    <property type="match status" value="1"/>
</dbReference>
<dbReference type="AlphaFoldDB" id="A0A8H4RDE4"/>
<evidence type="ECO:0000313" key="4">
    <source>
        <dbReference type="Proteomes" id="UP000566819"/>
    </source>
</evidence>
<dbReference type="SUPFAM" id="SSF56801">
    <property type="entry name" value="Acetyl-CoA synthetase-like"/>
    <property type="match status" value="1"/>
</dbReference>
<dbReference type="GO" id="GO:0005783">
    <property type="term" value="C:endoplasmic reticulum"/>
    <property type="evidence" value="ECO:0007669"/>
    <property type="project" value="TreeGrafter"/>
</dbReference>
<gene>
    <name evidence="3" type="ORF">G7Y89_g10100</name>
</gene>
<dbReference type="OrthoDB" id="4138492at2759"/>
<dbReference type="Gene3D" id="3.40.50.12780">
    <property type="entry name" value="N-terminal domain of ligase-like"/>
    <property type="match status" value="1"/>
</dbReference>
<dbReference type="PANTHER" id="PTHR43272:SF11">
    <property type="entry name" value="AMP-DEPENDENT SYNTHETASE_LIGASE DOMAIN-CONTAINING PROTEIN"/>
    <property type="match status" value="1"/>
</dbReference>
<dbReference type="GO" id="GO:0004467">
    <property type="term" value="F:long-chain fatty acid-CoA ligase activity"/>
    <property type="evidence" value="ECO:0007669"/>
    <property type="project" value="TreeGrafter"/>
</dbReference>
<feature type="transmembrane region" description="Helical" evidence="1">
    <location>
        <begin position="24"/>
        <end position="42"/>
    </location>
</feature>
<evidence type="ECO:0000259" key="2">
    <source>
        <dbReference type="Pfam" id="PF00501"/>
    </source>
</evidence>
<proteinExistence type="predicted"/>
<sequence length="479" mass="52027">MGFGDNLMLQLDETVTGILGQWDIYTTLIFVGIVTFFVWQVISFRDPDAHPMLLARQAQASPVRNDGQSAVFRSHSSPHGMPLNSGLNVKDPGDSKWSRGRDGDLRDIWRKVVTGGLDQEGKETGEKSRLLTILGSEQVIEHDTADITRQINLIGQHIKQNGGHNVAIYLPNSVEFLATLFACAFHDLTAILVPYDQPVDKIISLLQQSKADTVVAPVGSFPFDIINKSYPALQQLIWVVDEGSKHMDWNEVPKGTGGPVNVSTWQEIVQDATPTAGTELPAVDRKSELKKVVSFSSSGKLVEYGHANIIAGIAGQLTSIPTVQRITHADLFLPVDSLSTMYPLVLTLSALYSSASVALNSVAGKSPDLTLATQGVAPTIIVATPSTLEQLHSETSAKMTSPIAQLVKWFQTRSLVQYGVMPAATMFSGFVDSLRPIIGTTPGRLRLIFVSEQIDAKSKPLSSKTLSDLRIFTGARISR</sequence>
<accession>A0A8H4RDE4</accession>
<dbReference type="InterPro" id="IPR042099">
    <property type="entry name" value="ANL_N_sf"/>
</dbReference>
<dbReference type="InterPro" id="IPR000873">
    <property type="entry name" value="AMP-dep_synth/lig_dom"/>
</dbReference>
<keyword evidence="1" id="KW-1133">Transmembrane helix</keyword>
<organism evidence="3 4">
    <name type="scientific">Cudoniella acicularis</name>
    <dbReference type="NCBI Taxonomy" id="354080"/>
    <lineage>
        <taxon>Eukaryota</taxon>
        <taxon>Fungi</taxon>
        <taxon>Dikarya</taxon>
        <taxon>Ascomycota</taxon>
        <taxon>Pezizomycotina</taxon>
        <taxon>Leotiomycetes</taxon>
        <taxon>Helotiales</taxon>
        <taxon>Tricladiaceae</taxon>
        <taxon>Cudoniella</taxon>
    </lineage>
</organism>
<protein>
    <recommendedName>
        <fullName evidence="2">AMP-dependent synthetase/ligase domain-containing protein</fullName>
    </recommendedName>
</protein>
<evidence type="ECO:0000313" key="3">
    <source>
        <dbReference type="EMBL" id="KAF4628052.1"/>
    </source>
</evidence>
<reference evidence="3 4" key="1">
    <citation type="submission" date="2020-03" db="EMBL/GenBank/DDBJ databases">
        <title>Draft Genome Sequence of Cudoniella acicularis.</title>
        <authorList>
            <person name="Buettner E."/>
            <person name="Kellner H."/>
        </authorList>
    </citation>
    <scope>NUCLEOTIDE SEQUENCE [LARGE SCALE GENOMIC DNA]</scope>
    <source>
        <strain evidence="3 4">DSM 108380</strain>
    </source>
</reference>
<dbReference type="GO" id="GO:0016020">
    <property type="term" value="C:membrane"/>
    <property type="evidence" value="ECO:0007669"/>
    <property type="project" value="TreeGrafter"/>
</dbReference>